<keyword evidence="8" id="KW-1185">Reference proteome</keyword>
<feature type="domain" description="GST C-terminal" evidence="2">
    <location>
        <begin position="66"/>
        <end position="209"/>
    </location>
</feature>
<comment type="similarity">
    <text evidence="1">Belongs to the PRORSD1 family.</text>
</comment>
<organism evidence="6 7">
    <name type="scientific">Cafeteria roenbergensis</name>
    <name type="common">Marine flagellate</name>
    <dbReference type="NCBI Taxonomy" id="33653"/>
    <lineage>
        <taxon>Eukaryota</taxon>
        <taxon>Sar</taxon>
        <taxon>Stramenopiles</taxon>
        <taxon>Bigyra</taxon>
        <taxon>Opalozoa</taxon>
        <taxon>Bicosoecida</taxon>
        <taxon>Cafeteriaceae</taxon>
        <taxon>Cafeteria</taxon>
    </lineage>
</organism>
<dbReference type="Proteomes" id="UP000323011">
    <property type="component" value="Unassembled WGS sequence"/>
</dbReference>
<dbReference type="InterPro" id="IPR010987">
    <property type="entry name" value="Glutathione-S-Trfase_C-like"/>
</dbReference>
<dbReference type="EMBL" id="VLTO01000025">
    <property type="protein sequence ID" value="KAA0174129.1"/>
    <property type="molecule type" value="Genomic_DNA"/>
</dbReference>
<dbReference type="AlphaFoldDB" id="A0A5A8E9E0"/>
<dbReference type="InterPro" id="IPR036754">
    <property type="entry name" value="YbaK/aa-tRNA-synt-asso_dom_sf"/>
</dbReference>
<evidence type="ECO:0000313" key="4">
    <source>
        <dbReference type="EMBL" id="KAA0157827.1"/>
    </source>
</evidence>
<dbReference type="OrthoDB" id="424586at2759"/>
<comment type="caution">
    <text evidence="6">The sequence shown here is derived from an EMBL/GenBank/DDBJ whole genome shotgun (WGS) entry which is preliminary data.</text>
</comment>
<dbReference type="PANTHER" id="PTHR31423:SF3">
    <property type="entry name" value="PROLYL-TRNA SYNTHETASE ASSOCIATED DOMAIN-CONTAINING PROTEIN 1-RELATED"/>
    <property type="match status" value="1"/>
</dbReference>
<dbReference type="EMBL" id="VLTM01000076">
    <property type="protein sequence ID" value="KAA0157827.1"/>
    <property type="molecule type" value="Genomic_DNA"/>
</dbReference>
<dbReference type="Proteomes" id="UP000324907">
    <property type="component" value="Unassembled WGS sequence"/>
</dbReference>
<evidence type="ECO:0000313" key="8">
    <source>
        <dbReference type="Proteomes" id="UP000323011"/>
    </source>
</evidence>
<evidence type="ECO:0000313" key="5">
    <source>
        <dbReference type="EMBL" id="KAA0164791.1"/>
    </source>
</evidence>
<dbReference type="Proteomes" id="UP000325113">
    <property type="component" value="Unassembled WGS sequence"/>
</dbReference>
<dbReference type="SUPFAM" id="SSF55826">
    <property type="entry name" value="YbaK/ProRS associated domain"/>
    <property type="match status" value="1"/>
</dbReference>
<evidence type="ECO:0000313" key="10">
    <source>
        <dbReference type="Proteomes" id="UP000325113"/>
    </source>
</evidence>
<dbReference type="InterPro" id="IPR007214">
    <property type="entry name" value="YbaK/aa-tRNA-synth-assoc-dom"/>
</dbReference>
<dbReference type="SUPFAM" id="SSF47616">
    <property type="entry name" value="GST C-terminal domain-like"/>
    <property type="match status" value="1"/>
</dbReference>
<evidence type="ECO:0000313" key="9">
    <source>
        <dbReference type="Proteomes" id="UP000324907"/>
    </source>
</evidence>
<evidence type="ECO:0000313" key="7">
    <source>
        <dbReference type="Proteomes" id="UP000322899"/>
    </source>
</evidence>
<evidence type="ECO:0000256" key="1">
    <source>
        <dbReference type="ARBA" id="ARBA00010201"/>
    </source>
</evidence>
<dbReference type="InterPro" id="IPR040285">
    <property type="entry name" value="ProX/PRXD1"/>
</dbReference>
<dbReference type="PROSITE" id="PS50405">
    <property type="entry name" value="GST_CTER"/>
    <property type="match status" value="1"/>
</dbReference>
<dbReference type="EMBL" id="VLTN01000042">
    <property type="protein sequence ID" value="KAA0149495.1"/>
    <property type="molecule type" value="Genomic_DNA"/>
</dbReference>
<dbReference type="EMBL" id="VLTL01000052">
    <property type="protein sequence ID" value="KAA0164791.1"/>
    <property type="molecule type" value="Genomic_DNA"/>
</dbReference>
<reference evidence="7 8" key="1">
    <citation type="submission" date="2019-07" db="EMBL/GenBank/DDBJ databases">
        <title>Genomes of Cafeteria roenbergensis.</title>
        <authorList>
            <person name="Fischer M.G."/>
            <person name="Hackl T."/>
            <person name="Roman M."/>
        </authorList>
    </citation>
    <scope>NUCLEOTIDE SEQUENCE [LARGE SCALE GENOMIC DNA]</scope>
    <source>
        <strain evidence="3 8">BVI</strain>
        <strain evidence="4 10">Cflag</strain>
        <strain evidence="6 7">E4-10P</strain>
        <strain evidence="5 9">RCC970-E3</strain>
    </source>
</reference>
<proteinExistence type="inferred from homology"/>
<dbReference type="PANTHER" id="PTHR31423">
    <property type="entry name" value="YBAK DOMAIN-CONTAINING PROTEIN"/>
    <property type="match status" value="1"/>
</dbReference>
<sequence>MYTLSGSPDAVLPALAVADFGGVAINFSGVTTGDAVLIGPEGTISGASAVARFLSRCSGTSAAGRGGFEAAKFDSWVSFAFERLMSAPVAAVLDKSRAMLAALVNNGIRYSPSQDKLRADLGRVEAFTAAMAELDAHLTASTFLQGESISASDVVVAAAAYDIFTLVVTQGGASAATPAARRWFETVLATSPLAAAADRARLRRGGAPREGGQIDVRPRAAEISAMADLSVALNAGQRKKASQRDAEKDKKEAAAAAAGTAPAAAAASSADASAPVAVAAVAATASQPSSNTAEPIGRDASIAKALAAIEAAGLPAASYALHTHTPAMNMEDLRAVSGHAGALCKNLFLKAKKARAGDPTDSRMWLLLARDETKTDLKAIGAALGYGKVQVRFGADKDLLENLGARKGEVSPLAAVNDTALRVRIAFDETLAGETAPLVLHPLTNEASIAMPLADLRAYLAHTGHEVVDIKCTA</sequence>
<dbReference type="Gene3D" id="1.20.1050.130">
    <property type="match status" value="1"/>
</dbReference>
<gene>
    <name evidence="6" type="ORF">FNF27_04350</name>
    <name evidence="5" type="ORF">FNF28_03678</name>
    <name evidence="3" type="ORF">FNF29_05881</name>
    <name evidence="4" type="ORF">FNF31_05725</name>
</gene>
<dbReference type="InterPro" id="IPR036282">
    <property type="entry name" value="Glutathione-S-Trfase_C_sf"/>
</dbReference>
<name>A0A5A8E9E0_CAFRO</name>
<dbReference type="GO" id="GO:0002161">
    <property type="term" value="F:aminoacyl-tRNA deacylase activity"/>
    <property type="evidence" value="ECO:0007669"/>
    <property type="project" value="InterPro"/>
</dbReference>
<dbReference type="Gene3D" id="3.90.960.10">
    <property type="entry name" value="YbaK/aminoacyl-tRNA synthetase-associated domain"/>
    <property type="match status" value="1"/>
</dbReference>
<dbReference type="Proteomes" id="UP000322899">
    <property type="component" value="Unassembled WGS sequence"/>
</dbReference>
<evidence type="ECO:0000313" key="6">
    <source>
        <dbReference type="EMBL" id="KAA0174129.1"/>
    </source>
</evidence>
<protein>
    <recommendedName>
        <fullName evidence="2">GST C-terminal domain-containing protein</fullName>
    </recommendedName>
</protein>
<dbReference type="Pfam" id="PF04073">
    <property type="entry name" value="tRNA_edit"/>
    <property type="match status" value="1"/>
</dbReference>
<evidence type="ECO:0000313" key="3">
    <source>
        <dbReference type="EMBL" id="KAA0149495.1"/>
    </source>
</evidence>
<accession>A0A5A8E9E0</accession>
<evidence type="ECO:0000259" key="2">
    <source>
        <dbReference type="PROSITE" id="PS50405"/>
    </source>
</evidence>